<keyword evidence="3" id="KW-1185">Reference proteome</keyword>
<name>A0ABN4AAL1_RICCA</name>
<dbReference type="RefSeq" id="WP_012148604.1">
    <property type="nucleotide sequence ID" value="NC_016929.1"/>
</dbReference>
<proteinExistence type="predicted"/>
<accession>A0ABN4AAL1</accession>
<dbReference type="Pfam" id="PF04754">
    <property type="entry name" value="Transposase_31"/>
    <property type="match status" value="1"/>
</dbReference>
<dbReference type="InterPro" id="IPR006842">
    <property type="entry name" value="Transposase_31"/>
</dbReference>
<evidence type="ECO:0000313" key="3">
    <source>
        <dbReference type="Proteomes" id="UP000007878"/>
    </source>
</evidence>
<dbReference type="EMBL" id="CP003304">
    <property type="protein sequence ID" value="AFB21008.1"/>
    <property type="molecule type" value="Genomic_DNA"/>
</dbReference>
<evidence type="ECO:0000313" key="2">
    <source>
        <dbReference type="EMBL" id="AFB21008.1"/>
    </source>
</evidence>
<feature type="domain" description="Transposase (putative) YhgA-like" evidence="1">
    <location>
        <begin position="2"/>
        <end position="50"/>
    </location>
</feature>
<evidence type="ECO:0000259" key="1">
    <source>
        <dbReference type="Pfam" id="PF04754"/>
    </source>
</evidence>
<gene>
    <name evidence="2" type="ORF">RCA_02175</name>
</gene>
<organism evidence="2 3">
    <name type="scientific">Rickettsia canadensis str. CA410</name>
    <dbReference type="NCBI Taxonomy" id="1105107"/>
    <lineage>
        <taxon>Bacteria</taxon>
        <taxon>Pseudomonadati</taxon>
        <taxon>Pseudomonadota</taxon>
        <taxon>Alphaproteobacteria</taxon>
        <taxon>Rickettsiales</taxon>
        <taxon>Rickettsiaceae</taxon>
        <taxon>Rickettsieae</taxon>
        <taxon>Rickettsia</taxon>
        <taxon>belli group</taxon>
    </lineage>
</organism>
<reference evidence="3" key="1">
    <citation type="submission" date="2012-02" db="EMBL/GenBank/DDBJ databases">
        <title>Complete genome sequence of Rickettsia parkeri strain Portsmouth.</title>
        <authorList>
            <person name="Johnson S.L."/>
            <person name="Munk A.C."/>
            <person name="Han S."/>
            <person name="Bruce D.C."/>
            <person name="Dasch G.A."/>
        </authorList>
    </citation>
    <scope>NUCLEOTIDE SEQUENCE [LARGE SCALE GENOMIC DNA]</scope>
    <source>
        <strain evidence="3">CA410</strain>
    </source>
</reference>
<dbReference type="Proteomes" id="UP000007878">
    <property type="component" value="Chromosome"/>
</dbReference>
<sequence>MLNIAEYHMKVLKNKKFPFIYPLVFYNGIQKYNVPLNLWALFEKSELVQATWINDCQLN</sequence>
<protein>
    <submittedName>
        <fullName evidence="2">Transposase</fullName>
    </submittedName>
</protein>